<dbReference type="InterPro" id="IPR011128">
    <property type="entry name" value="G3P_DH_NAD-dep_N"/>
</dbReference>
<dbReference type="GO" id="GO:0008654">
    <property type="term" value="P:phospholipid biosynthetic process"/>
    <property type="evidence" value="ECO:0007669"/>
    <property type="project" value="UniProtKB-KW"/>
</dbReference>
<dbReference type="PROSITE" id="PS00957">
    <property type="entry name" value="NAD_G3PDH"/>
    <property type="match status" value="1"/>
</dbReference>
<feature type="binding site" evidence="15">
    <location>
        <begin position="266"/>
        <end position="267"/>
    </location>
    <ligand>
        <name>substrate</name>
    </ligand>
</feature>
<dbReference type="Gene3D" id="1.10.1040.10">
    <property type="entry name" value="N-(1-d-carboxylethyl)-l-norvaline Dehydrogenase, domain 2"/>
    <property type="match status" value="1"/>
</dbReference>
<feature type="binding site" evidence="13">
    <location>
        <position position="267"/>
    </location>
    <ligand>
        <name>sn-glycerol 3-phosphate</name>
        <dbReference type="ChEBI" id="CHEBI:57597"/>
    </ligand>
</feature>
<dbReference type="PIRSF" id="PIRSF000114">
    <property type="entry name" value="Glycerol-3-P_dh"/>
    <property type="match status" value="1"/>
</dbReference>
<keyword evidence="3 13" id="KW-0521">NADP</keyword>
<feature type="binding site" evidence="13">
    <location>
        <position position="266"/>
    </location>
    <ligand>
        <name>sn-glycerol 3-phosphate</name>
        <dbReference type="ChEBI" id="CHEBI:57597"/>
    </ligand>
</feature>
<evidence type="ECO:0000259" key="18">
    <source>
        <dbReference type="Pfam" id="PF01210"/>
    </source>
</evidence>
<feature type="domain" description="Glycerol-3-phosphate dehydrogenase NAD-dependent C-terminal" evidence="19">
    <location>
        <begin position="191"/>
        <end position="331"/>
    </location>
</feature>
<dbReference type="RefSeq" id="WP_012609633.1">
    <property type="nucleotide sequence ID" value="NC_011768.1"/>
</dbReference>
<feature type="binding site" evidence="16">
    <location>
        <begin position="18"/>
        <end position="23"/>
    </location>
    <ligand>
        <name>NAD(+)</name>
        <dbReference type="ChEBI" id="CHEBI:57540"/>
    </ligand>
</feature>
<comment type="subcellular location">
    <subcellularLocation>
        <location evidence="13">Cytoplasm</location>
    </subcellularLocation>
</comment>
<dbReference type="NCBIfam" id="NF000940">
    <property type="entry name" value="PRK00094.1-2"/>
    <property type="match status" value="1"/>
</dbReference>
<dbReference type="PRINTS" id="PR00077">
    <property type="entry name" value="GPDHDRGNASE"/>
</dbReference>
<sequence length="348" mass="38021">MAYTLNKSIDELQVAVVGGGSWGTALAQLLASKGYKTSLWVLEEEVAESIAKERENKVFLPDIKLSENITPTLDLEEALKDKDMIVSVVPSEWLRETALKMKPFIKPETLVVSATKGIEIGTRLTMSGILRETLTHVPQENICVISGPSFAKEVARGMPTVVTVAASDPDVALTVQEAFATPYFRVYTNTDLLGVEVGGAVKNVMAIASGICEGLGFGANTRAALITRGLNEMRRLGRAMGAKQKTFSGLAGVGDLVLTCTADLSRNYTFGKKIGQGMKREEILSKMRMVAEGVRSSKSVYNLSIELDVEMPIVEQTYKVLYEDEDPAKALFNLMTRKLRDEHDDQYG</sequence>
<dbReference type="InterPro" id="IPR036291">
    <property type="entry name" value="NAD(P)-bd_dom_sf"/>
</dbReference>
<evidence type="ECO:0000256" key="7">
    <source>
        <dbReference type="ARBA" id="ARBA00023209"/>
    </source>
</evidence>
<feature type="binding site" evidence="13">
    <location>
        <position position="116"/>
    </location>
    <ligand>
        <name>NADPH</name>
        <dbReference type="ChEBI" id="CHEBI:57783"/>
    </ligand>
</feature>
<dbReference type="FunFam" id="1.10.1040.10:FF:000001">
    <property type="entry name" value="Glycerol-3-phosphate dehydrogenase [NAD(P)+]"/>
    <property type="match status" value="1"/>
</dbReference>
<dbReference type="PANTHER" id="PTHR11728">
    <property type="entry name" value="GLYCEROL-3-PHOSPHATE DEHYDROGENASE"/>
    <property type="match status" value="1"/>
</dbReference>
<comment type="function">
    <text evidence="13">Catalyzes the reduction of the glycolytic intermediate dihydroxyacetone phosphate (DHAP) to sn-glycerol 3-phosphate (G3P), the key precursor for phospholipid synthesis.</text>
</comment>
<evidence type="ECO:0000256" key="12">
    <source>
        <dbReference type="ARBA" id="ARBA00080511"/>
    </source>
</evidence>
<dbReference type="GO" id="GO:0046168">
    <property type="term" value="P:glycerol-3-phosphate catabolic process"/>
    <property type="evidence" value="ECO:0007669"/>
    <property type="project" value="InterPro"/>
</dbReference>
<comment type="pathway">
    <text evidence="13">Membrane lipid metabolism; glycerophospholipid metabolism.</text>
</comment>
<evidence type="ECO:0000256" key="3">
    <source>
        <dbReference type="ARBA" id="ARBA00022857"/>
    </source>
</evidence>
<dbReference type="Pfam" id="PF01210">
    <property type="entry name" value="NAD_Gly3P_dh_N"/>
    <property type="match status" value="1"/>
</dbReference>
<dbReference type="UniPathway" id="UPA00940"/>
<dbReference type="eggNOG" id="COG0240">
    <property type="taxonomic scope" value="Bacteria"/>
</dbReference>
<evidence type="ECO:0000256" key="2">
    <source>
        <dbReference type="ARBA" id="ARBA00022516"/>
    </source>
</evidence>
<dbReference type="SUPFAM" id="SSF48179">
    <property type="entry name" value="6-phosphogluconate dehydrogenase C-terminal domain-like"/>
    <property type="match status" value="1"/>
</dbReference>
<evidence type="ECO:0000256" key="6">
    <source>
        <dbReference type="ARBA" id="ARBA00023098"/>
    </source>
</evidence>
<evidence type="ECO:0000256" key="9">
    <source>
        <dbReference type="ARBA" id="ARBA00052716"/>
    </source>
</evidence>
<dbReference type="KEGG" id="dal:Dalk_0486"/>
<dbReference type="GO" id="GO:0051287">
    <property type="term" value="F:NAD binding"/>
    <property type="evidence" value="ECO:0007669"/>
    <property type="project" value="InterPro"/>
</dbReference>
<feature type="binding site" evidence="13">
    <location>
        <position position="22"/>
    </location>
    <ligand>
        <name>NADPH</name>
        <dbReference type="ChEBI" id="CHEBI:57783"/>
    </ligand>
</feature>
<dbReference type="GO" id="GO:0006650">
    <property type="term" value="P:glycerophospholipid metabolic process"/>
    <property type="evidence" value="ECO:0007669"/>
    <property type="project" value="UniProtKB-UniRule"/>
</dbReference>
<feature type="binding site" evidence="13">
    <location>
        <position position="292"/>
    </location>
    <ligand>
        <name>NADPH</name>
        <dbReference type="ChEBI" id="CHEBI:57783"/>
    </ligand>
</feature>
<dbReference type="GO" id="GO:0005829">
    <property type="term" value="C:cytosol"/>
    <property type="evidence" value="ECO:0007669"/>
    <property type="project" value="TreeGrafter"/>
</dbReference>
<feature type="binding site" evidence="13">
    <location>
        <position position="202"/>
    </location>
    <ligand>
        <name>sn-glycerol 3-phosphate</name>
        <dbReference type="ChEBI" id="CHEBI:57597"/>
    </ligand>
</feature>
<proteinExistence type="inferred from homology"/>
<evidence type="ECO:0000256" key="13">
    <source>
        <dbReference type="HAMAP-Rule" id="MF_00394"/>
    </source>
</evidence>
<dbReference type="Gene3D" id="3.40.50.720">
    <property type="entry name" value="NAD(P)-binding Rossmann-like Domain"/>
    <property type="match status" value="1"/>
</dbReference>
<dbReference type="HAMAP" id="MF_00394">
    <property type="entry name" value="NAD_Glyc3P_dehydrog"/>
    <property type="match status" value="1"/>
</dbReference>
<keyword evidence="5 13" id="KW-0520">NAD</keyword>
<dbReference type="EC" id="1.1.1.94" evidence="10 13"/>
<feature type="binding site" evidence="13">
    <location>
        <position position="21"/>
    </location>
    <ligand>
        <name>NADPH</name>
        <dbReference type="ChEBI" id="CHEBI:57783"/>
    </ligand>
</feature>
<dbReference type="InterPro" id="IPR006109">
    <property type="entry name" value="G3P_DH_NAD-dep_C"/>
</dbReference>
<evidence type="ECO:0000256" key="14">
    <source>
        <dbReference type="PIRSR" id="PIRSR000114-1"/>
    </source>
</evidence>
<dbReference type="GO" id="GO:0046167">
    <property type="term" value="P:glycerol-3-phosphate biosynthetic process"/>
    <property type="evidence" value="ECO:0007669"/>
    <property type="project" value="UniProtKB-UniRule"/>
</dbReference>
<keyword evidence="6 13" id="KW-0443">Lipid metabolism</keyword>
<dbReference type="GO" id="GO:0005975">
    <property type="term" value="P:carbohydrate metabolic process"/>
    <property type="evidence" value="ECO:0007669"/>
    <property type="project" value="InterPro"/>
</dbReference>
<dbReference type="FunFam" id="3.40.50.720:FF:000019">
    <property type="entry name" value="Glycerol-3-phosphate dehydrogenase [NAD(P)+]"/>
    <property type="match status" value="1"/>
</dbReference>
<dbReference type="GO" id="GO:0141152">
    <property type="term" value="F:glycerol-3-phosphate dehydrogenase (NAD+) activity"/>
    <property type="evidence" value="ECO:0007669"/>
    <property type="project" value="RHEA"/>
</dbReference>
<feature type="binding site" evidence="13">
    <location>
        <position position="290"/>
    </location>
    <ligand>
        <name>NADPH</name>
        <dbReference type="ChEBI" id="CHEBI:57783"/>
    </ligand>
</feature>
<protein>
    <recommendedName>
        <fullName evidence="11 13">Glycerol-3-phosphate dehydrogenase [NAD(P)+]</fullName>
        <ecNumber evidence="10 13">1.1.1.94</ecNumber>
    </recommendedName>
    <alternativeName>
        <fullName evidence="13">NAD(P)(+)-dependent glycerol-3-phosphate dehydrogenase</fullName>
    </alternativeName>
    <alternativeName>
        <fullName evidence="12 13">NAD(P)H-dependent dihydroxyacetone-phosphate reductase</fullName>
    </alternativeName>
</protein>
<evidence type="ECO:0000256" key="16">
    <source>
        <dbReference type="PIRSR" id="PIRSR000114-3"/>
    </source>
</evidence>
<dbReference type="SUPFAM" id="SSF51735">
    <property type="entry name" value="NAD(P)-binding Rossmann-fold domains"/>
    <property type="match status" value="1"/>
</dbReference>
<dbReference type="EMBL" id="CP001322">
    <property type="protein sequence ID" value="ACL02193.1"/>
    <property type="molecule type" value="Genomic_DNA"/>
</dbReference>
<feature type="binding site" evidence="13">
    <location>
        <position position="116"/>
    </location>
    <ligand>
        <name>sn-glycerol 3-phosphate</name>
        <dbReference type="ChEBI" id="CHEBI:57597"/>
    </ligand>
</feature>
<feature type="binding site" evidence="16">
    <location>
        <position position="266"/>
    </location>
    <ligand>
        <name>NAD(+)</name>
        <dbReference type="ChEBI" id="CHEBI:57540"/>
    </ligand>
</feature>
<keyword evidence="21" id="KW-1185">Reference proteome</keyword>
<evidence type="ECO:0000256" key="1">
    <source>
        <dbReference type="ARBA" id="ARBA00011009"/>
    </source>
</evidence>
<dbReference type="PANTHER" id="PTHR11728:SF1">
    <property type="entry name" value="GLYCEROL-3-PHOSPHATE DEHYDROGENASE [NAD(+)] 2, CHLOROPLASTIC"/>
    <property type="match status" value="1"/>
</dbReference>
<reference evidence="20 21" key="1">
    <citation type="journal article" date="2012" name="Environ. Microbiol.">
        <title>The genome sequence of Desulfatibacillum alkenivorans AK-01: a blueprint for anaerobic alkane oxidation.</title>
        <authorList>
            <person name="Callaghan A.V."/>
            <person name="Morris B.E."/>
            <person name="Pereira I.A."/>
            <person name="McInerney M.J."/>
            <person name="Austin R.N."/>
            <person name="Groves J.T."/>
            <person name="Kukor J.J."/>
            <person name="Suflita J.M."/>
            <person name="Young L.Y."/>
            <person name="Zylstra G.J."/>
            <person name="Wawrik B."/>
        </authorList>
    </citation>
    <scope>NUCLEOTIDE SEQUENCE [LARGE SCALE GENOMIC DNA]</scope>
    <source>
        <strain evidence="20 21">AK-01</strain>
    </source>
</reference>
<feature type="binding site" evidence="13">
    <location>
        <position position="151"/>
    </location>
    <ligand>
        <name>NADPH</name>
        <dbReference type="ChEBI" id="CHEBI:57783"/>
    </ligand>
</feature>
<keyword evidence="13" id="KW-0547">Nucleotide-binding</keyword>
<dbReference type="HOGENOM" id="CLU_033449_0_2_7"/>
<comment type="catalytic activity">
    <reaction evidence="13">
        <text>sn-glycerol 3-phosphate + NAD(+) = dihydroxyacetone phosphate + NADH + H(+)</text>
        <dbReference type="Rhea" id="RHEA:11092"/>
        <dbReference type="ChEBI" id="CHEBI:15378"/>
        <dbReference type="ChEBI" id="CHEBI:57540"/>
        <dbReference type="ChEBI" id="CHEBI:57597"/>
        <dbReference type="ChEBI" id="CHEBI:57642"/>
        <dbReference type="ChEBI" id="CHEBI:57945"/>
        <dbReference type="EC" id="1.1.1.94"/>
    </reaction>
</comment>
<keyword evidence="8 13" id="KW-1208">Phospholipid metabolism</keyword>
<dbReference type="Pfam" id="PF07479">
    <property type="entry name" value="NAD_Gly3P_dh_C"/>
    <property type="match status" value="1"/>
</dbReference>
<comment type="caution">
    <text evidence="13">Lacks conserved residue(s) required for the propagation of feature annotation.</text>
</comment>
<evidence type="ECO:0000256" key="5">
    <source>
        <dbReference type="ARBA" id="ARBA00023027"/>
    </source>
</evidence>
<feature type="binding site" evidence="15">
    <location>
        <position position="116"/>
    </location>
    <ligand>
        <name>substrate</name>
    </ligand>
</feature>
<dbReference type="InterPro" id="IPR006168">
    <property type="entry name" value="G3P_DH_NAD-dep"/>
</dbReference>
<evidence type="ECO:0000259" key="19">
    <source>
        <dbReference type="Pfam" id="PF07479"/>
    </source>
</evidence>
<comment type="similarity">
    <text evidence="1 13 17">Belongs to the NAD-dependent glycerol-3-phosphate dehydrogenase family.</text>
</comment>
<keyword evidence="13" id="KW-0963">Cytoplasm</keyword>
<evidence type="ECO:0000256" key="8">
    <source>
        <dbReference type="ARBA" id="ARBA00023264"/>
    </source>
</evidence>
<keyword evidence="7 13" id="KW-0594">Phospholipid biosynthesis</keyword>
<evidence type="ECO:0000256" key="15">
    <source>
        <dbReference type="PIRSR" id="PIRSR000114-2"/>
    </source>
</evidence>
<keyword evidence="4 13" id="KW-0560">Oxidoreductase</keyword>
<feature type="binding site" evidence="13">
    <location>
        <position position="266"/>
    </location>
    <ligand>
        <name>NADPH</name>
        <dbReference type="ChEBI" id="CHEBI:57783"/>
    </ligand>
</feature>
<dbReference type="AlphaFoldDB" id="B8FHA5"/>
<feature type="binding site" evidence="13">
    <location>
        <position position="147"/>
    </location>
    <ligand>
        <name>sn-glycerol 3-phosphate</name>
        <dbReference type="ChEBI" id="CHEBI:57597"/>
    </ligand>
</feature>
<organism evidence="20 21">
    <name type="scientific">Desulfatibacillum aliphaticivorans</name>
    <dbReference type="NCBI Taxonomy" id="218208"/>
    <lineage>
        <taxon>Bacteria</taxon>
        <taxon>Pseudomonadati</taxon>
        <taxon>Thermodesulfobacteriota</taxon>
        <taxon>Desulfobacteria</taxon>
        <taxon>Desulfobacterales</taxon>
        <taxon>Desulfatibacillaceae</taxon>
        <taxon>Desulfatibacillum</taxon>
    </lineage>
</organism>
<feature type="active site" description="Proton acceptor" evidence="13 14">
    <location>
        <position position="202"/>
    </location>
</feature>
<feature type="binding site" evidence="13">
    <location>
        <position position="149"/>
    </location>
    <ligand>
        <name>sn-glycerol 3-phosphate</name>
        <dbReference type="ChEBI" id="CHEBI:57597"/>
    </ligand>
</feature>
<feature type="binding site" evidence="16">
    <location>
        <position position="151"/>
    </location>
    <ligand>
        <name>NAD(+)</name>
        <dbReference type="ChEBI" id="CHEBI:57540"/>
    </ligand>
</feature>
<evidence type="ECO:0000256" key="11">
    <source>
        <dbReference type="ARBA" id="ARBA00069372"/>
    </source>
</evidence>
<accession>B8FHA5</accession>
<dbReference type="GO" id="GO:0141153">
    <property type="term" value="F:glycerol-3-phosphate dehydrogenase (NADP+) activity"/>
    <property type="evidence" value="ECO:0007669"/>
    <property type="project" value="RHEA"/>
</dbReference>
<evidence type="ECO:0000256" key="4">
    <source>
        <dbReference type="ARBA" id="ARBA00023002"/>
    </source>
</evidence>
<evidence type="ECO:0000313" key="21">
    <source>
        <dbReference type="Proteomes" id="UP000000739"/>
    </source>
</evidence>
<dbReference type="InterPro" id="IPR008927">
    <property type="entry name" value="6-PGluconate_DH-like_C_sf"/>
</dbReference>
<evidence type="ECO:0000256" key="17">
    <source>
        <dbReference type="RuleBase" id="RU000437"/>
    </source>
</evidence>
<feature type="binding site" evidence="13">
    <location>
        <position position="265"/>
    </location>
    <ligand>
        <name>sn-glycerol 3-phosphate</name>
        <dbReference type="ChEBI" id="CHEBI:57597"/>
    </ligand>
</feature>
<feature type="binding site" evidence="13">
    <location>
        <position position="255"/>
    </location>
    <ligand>
        <name>sn-glycerol 3-phosphate</name>
        <dbReference type="ChEBI" id="CHEBI:57597"/>
    </ligand>
</feature>
<evidence type="ECO:0000256" key="10">
    <source>
        <dbReference type="ARBA" id="ARBA00066687"/>
    </source>
</evidence>
<dbReference type="InterPro" id="IPR013328">
    <property type="entry name" value="6PGD_dom2"/>
</dbReference>
<gene>
    <name evidence="13" type="primary">gpsA</name>
    <name evidence="20" type="ordered locus">Dalk_0486</name>
</gene>
<dbReference type="NCBIfam" id="NF000942">
    <property type="entry name" value="PRK00094.1-4"/>
    <property type="match status" value="1"/>
</dbReference>
<keyword evidence="2 13" id="KW-0444">Lipid biosynthesis</keyword>
<evidence type="ECO:0000313" key="20">
    <source>
        <dbReference type="EMBL" id="ACL02193.1"/>
    </source>
</evidence>
<dbReference type="Proteomes" id="UP000000739">
    <property type="component" value="Chromosome"/>
</dbReference>
<name>B8FHA5_DESAL</name>
<feature type="domain" description="Glycerol-3-phosphate dehydrogenase NAD-dependent N-terminal" evidence="18">
    <location>
        <begin position="13"/>
        <end position="171"/>
    </location>
</feature>
<comment type="catalytic activity">
    <reaction evidence="9">
        <text>sn-glycerol 3-phosphate + NADP(+) = dihydroxyacetone phosphate + NADPH + H(+)</text>
        <dbReference type="Rhea" id="RHEA:11096"/>
        <dbReference type="ChEBI" id="CHEBI:15378"/>
        <dbReference type="ChEBI" id="CHEBI:57597"/>
        <dbReference type="ChEBI" id="CHEBI:57642"/>
        <dbReference type="ChEBI" id="CHEBI:57783"/>
        <dbReference type="ChEBI" id="CHEBI:58349"/>
        <dbReference type="EC" id="1.1.1.94"/>
    </reaction>
    <physiologicalReaction direction="right-to-left" evidence="9">
        <dbReference type="Rhea" id="RHEA:11098"/>
    </physiologicalReaction>
</comment>